<dbReference type="PANTHER" id="PTHR46638">
    <property type="entry name" value="CORRINOID ADENOSYLTRANSFERASE"/>
    <property type="match status" value="1"/>
</dbReference>
<dbReference type="InterPro" id="IPR027417">
    <property type="entry name" value="P-loop_NTPase"/>
</dbReference>
<organism evidence="1 2">
    <name type="scientific">[Clostridium] citroniae WAL-19142</name>
    <dbReference type="NCBI Taxonomy" id="742734"/>
    <lineage>
        <taxon>Bacteria</taxon>
        <taxon>Bacillati</taxon>
        <taxon>Bacillota</taxon>
        <taxon>Clostridia</taxon>
        <taxon>Lachnospirales</taxon>
        <taxon>Lachnospiraceae</taxon>
        <taxon>Enterocloster</taxon>
    </lineage>
</organism>
<evidence type="ECO:0000313" key="1">
    <source>
        <dbReference type="EMBL" id="KMW16398.1"/>
    </source>
</evidence>
<evidence type="ECO:0008006" key="3">
    <source>
        <dbReference type="Google" id="ProtNLM"/>
    </source>
</evidence>
<dbReference type="EMBL" id="ADLK01000030">
    <property type="protein sequence ID" value="KMW16398.1"/>
    <property type="molecule type" value="Genomic_DNA"/>
</dbReference>
<dbReference type="SUPFAM" id="SSF52540">
    <property type="entry name" value="P-loop containing nucleoside triphosphate hydrolases"/>
    <property type="match status" value="1"/>
</dbReference>
<evidence type="ECO:0000313" key="2">
    <source>
        <dbReference type="Proteomes" id="UP000037392"/>
    </source>
</evidence>
<dbReference type="PANTHER" id="PTHR46638:SF1">
    <property type="entry name" value="CORRINOID ADENOSYLTRANSFERASE"/>
    <property type="match status" value="1"/>
</dbReference>
<protein>
    <recommendedName>
        <fullName evidence="3">Cob(I)yrinic acid a,c-diamide adenosyltransferase</fullName>
    </recommendedName>
</protein>
<dbReference type="AlphaFoldDB" id="A0A0J9BUF8"/>
<dbReference type="PATRIC" id="fig|742734.4.peg.4665"/>
<accession>A0A0J9BUF8</accession>
<dbReference type="GO" id="GO:0008817">
    <property type="term" value="F:corrinoid adenosyltransferase activity"/>
    <property type="evidence" value="ECO:0007669"/>
    <property type="project" value="InterPro"/>
</dbReference>
<dbReference type="RefSeq" id="WP_048930702.1">
    <property type="nucleotide sequence ID" value="NZ_KQ235882.1"/>
</dbReference>
<dbReference type="InterPro" id="IPR003724">
    <property type="entry name" value="CblAdoTrfase_CobA"/>
</dbReference>
<reference evidence="1 2" key="1">
    <citation type="submission" date="2011-04" db="EMBL/GenBank/DDBJ databases">
        <title>The Genome Sequence of Clostridium citroniae WAL-19142.</title>
        <authorList>
            <consortium name="The Broad Institute Genome Sequencing Platform"/>
            <person name="Earl A."/>
            <person name="Ward D."/>
            <person name="Feldgarden M."/>
            <person name="Gevers D."/>
            <person name="Warren Y.A."/>
            <person name="Tyrrell K.L."/>
            <person name="Citron D.M."/>
            <person name="Goldstein E.J."/>
            <person name="Daigneault M."/>
            <person name="Allen-Vercoe E."/>
            <person name="Young S.K."/>
            <person name="Zeng Q."/>
            <person name="Gargeya S."/>
            <person name="Fitzgerald M."/>
            <person name="Haas B."/>
            <person name="Abouelleil A."/>
            <person name="Alvarado L."/>
            <person name="Arachchi H.M."/>
            <person name="Berlin A."/>
            <person name="Brown A."/>
            <person name="Chapman S.B."/>
            <person name="Chen Z."/>
            <person name="Dunbar C."/>
            <person name="Freedman E."/>
            <person name="Gearin G."/>
            <person name="Gellesch M."/>
            <person name="Goldberg J."/>
            <person name="Griggs A."/>
            <person name="Gujja S."/>
            <person name="Heilman E.R."/>
            <person name="Heiman D."/>
            <person name="Howarth C."/>
            <person name="Larson L."/>
            <person name="Lui A."/>
            <person name="MacDonald P.J."/>
            <person name="Mehta T."/>
            <person name="Montmayeur A."/>
            <person name="Murphy C."/>
            <person name="Neiman D."/>
            <person name="Pearson M."/>
            <person name="Priest M."/>
            <person name="Roberts A."/>
            <person name="Saif S."/>
            <person name="Shea T."/>
            <person name="Shenoy N."/>
            <person name="Sisk P."/>
            <person name="Stolte C."/>
            <person name="Sykes S."/>
            <person name="White J."/>
            <person name="Yandava C."/>
            <person name="Wortman J."/>
            <person name="Nusbaum C."/>
            <person name="Birren B."/>
        </authorList>
    </citation>
    <scope>NUCLEOTIDE SEQUENCE [LARGE SCALE GENOMIC DNA]</scope>
    <source>
        <strain evidence="1 2">WAL-19142</strain>
    </source>
</reference>
<dbReference type="Pfam" id="PF02572">
    <property type="entry name" value="CobA_CobO_BtuR"/>
    <property type="match status" value="1"/>
</dbReference>
<dbReference type="Proteomes" id="UP000037392">
    <property type="component" value="Unassembled WGS sequence"/>
</dbReference>
<dbReference type="Gene3D" id="3.40.50.300">
    <property type="entry name" value="P-loop containing nucleotide triphosphate hydrolases"/>
    <property type="match status" value="1"/>
</dbReference>
<sequence>MKGLVHIYCGDGKGKTTMAIGSAVRAAGRGMRVLIARFLKTDDSGEVLALAHVPGITLLPCDQNFGFSWEMTPAQKQAASVYYRDNFYKAWEMAVGQDGEGGFDMLVLDEIIGACNLGFVDEDLVLNSIRHRPEHMEVILTGRGPSEHMEKCSDYITEMVMRRHPFEQGIGAREGIEY</sequence>
<dbReference type="GO" id="GO:0009236">
    <property type="term" value="P:cobalamin biosynthetic process"/>
    <property type="evidence" value="ECO:0007669"/>
    <property type="project" value="InterPro"/>
</dbReference>
<gene>
    <name evidence="1" type="ORF">HMPREF9470_04353</name>
</gene>
<dbReference type="OrthoDB" id="9810309at2"/>
<proteinExistence type="predicted"/>
<comment type="caution">
    <text evidence="1">The sequence shown here is derived from an EMBL/GenBank/DDBJ whole genome shotgun (WGS) entry which is preliminary data.</text>
</comment>
<name>A0A0J9BUF8_9FIRM</name>
<dbReference type="PIRSF" id="PIRSF015617">
    <property type="entry name" value="Adensltrnsf_CobA"/>
    <property type="match status" value="1"/>
</dbReference>
<dbReference type="GeneID" id="93165936"/>
<dbReference type="GO" id="GO:0005524">
    <property type="term" value="F:ATP binding"/>
    <property type="evidence" value="ECO:0007669"/>
    <property type="project" value="InterPro"/>
</dbReference>